<dbReference type="Proteomes" id="UP001153678">
    <property type="component" value="Unassembled WGS sequence"/>
</dbReference>
<keyword evidence="4" id="KW-1185">Reference proteome</keyword>
<dbReference type="SUPFAM" id="SSF52540">
    <property type="entry name" value="P-loop containing nucleoside triphosphate hydrolases"/>
    <property type="match status" value="1"/>
</dbReference>
<gene>
    <name evidence="3" type="ORF">FWILDA_LOCUS18564</name>
</gene>
<dbReference type="EMBL" id="CAMKVN010018625">
    <property type="protein sequence ID" value="CAI2198422.1"/>
    <property type="molecule type" value="Genomic_DNA"/>
</dbReference>
<evidence type="ECO:0000313" key="3">
    <source>
        <dbReference type="EMBL" id="CAI2198422.1"/>
    </source>
</evidence>
<comment type="caution">
    <text evidence="3">The sequence shown here is derived from an EMBL/GenBank/DDBJ whole genome shotgun (WGS) entry which is preliminary data.</text>
</comment>
<dbReference type="InterPro" id="IPR031248">
    <property type="entry name" value="RNF213"/>
</dbReference>
<evidence type="ECO:0000259" key="2">
    <source>
        <dbReference type="Pfam" id="PF07728"/>
    </source>
</evidence>
<protein>
    <submittedName>
        <fullName evidence="3">2771_t:CDS:1</fullName>
    </submittedName>
</protein>
<dbReference type="InterPro" id="IPR027417">
    <property type="entry name" value="P-loop_NTPase"/>
</dbReference>
<dbReference type="Gene3D" id="3.40.50.300">
    <property type="entry name" value="P-loop containing nucleotide triphosphate hydrolases"/>
    <property type="match status" value="1"/>
</dbReference>
<dbReference type="OrthoDB" id="2383085at2759"/>
<dbReference type="Pfam" id="PF07728">
    <property type="entry name" value="AAA_5"/>
    <property type="match status" value="1"/>
</dbReference>
<feature type="non-terminal residue" evidence="3">
    <location>
        <position position="399"/>
    </location>
</feature>
<dbReference type="GO" id="GO:0016887">
    <property type="term" value="F:ATP hydrolysis activity"/>
    <property type="evidence" value="ECO:0007669"/>
    <property type="project" value="InterPro"/>
</dbReference>
<dbReference type="PANTHER" id="PTHR22605:SF1">
    <property type="entry name" value="RZ-TYPE DOMAIN-CONTAINING PROTEIN"/>
    <property type="match status" value="1"/>
</dbReference>
<dbReference type="AlphaFoldDB" id="A0A9W4TA77"/>
<dbReference type="PANTHER" id="PTHR22605">
    <property type="entry name" value="RZ-TYPE DOMAIN-CONTAINING PROTEIN"/>
    <property type="match status" value="1"/>
</dbReference>
<proteinExistence type="predicted"/>
<sequence>HPQDVNMFLFELLTLGIVSTNVDIACLPSSETPTHIFIEVASSAEQHFLNSLPVTGYLLFNHLTWNIKNLRISREISSPIQVTCQYLNLYDRKEIDTRDILFQTEKAIKDPLPEERCQNLIAKYFFDKSSDDISSFRFIEVFINFLADQLVRLSSSQFFAAENLVKETNIRSLIVGNLIEVSKDFATRSIKSKVAQLESMNDDDGNVRFGKIIQWDDSNHILVFFNSQTPDSISALYRDRTKVHDNIKILLKSQVIGDQTKWELDDYNTMSAYALFTKLEYLARRSTEKLELPEYALSGDNLIKMALILLRARAHIPVIVCGEAGCGKTSLIAYLAKMVEVQFQALNLHAGISKEIIMMFIKDALKLAEKGEIWLFFDEINTCNHIGLLADLISHRMLD</sequence>
<dbReference type="GO" id="GO:0004842">
    <property type="term" value="F:ubiquitin-protein transferase activity"/>
    <property type="evidence" value="ECO:0007669"/>
    <property type="project" value="InterPro"/>
</dbReference>
<evidence type="ECO:0000256" key="1">
    <source>
        <dbReference type="SAM" id="SignalP"/>
    </source>
</evidence>
<dbReference type="InterPro" id="IPR011704">
    <property type="entry name" value="ATPase_dyneun-rel_AAA"/>
</dbReference>
<feature type="signal peptide" evidence="1">
    <location>
        <begin position="1"/>
        <end position="19"/>
    </location>
</feature>
<organism evidence="3 4">
    <name type="scientific">Funneliformis geosporum</name>
    <dbReference type="NCBI Taxonomy" id="1117311"/>
    <lineage>
        <taxon>Eukaryota</taxon>
        <taxon>Fungi</taxon>
        <taxon>Fungi incertae sedis</taxon>
        <taxon>Mucoromycota</taxon>
        <taxon>Glomeromycotina</taxon>
        <taxon>Glomeromycetes</taxon>
        <taxon>Glomerales</taxon>
        <taxon>Glomeraceae</taxon>
        <taxon>Funneliformis</taxon>
    </lineage>
</organism>
<keyword evidence="1" id="KW-0732">Signal</keyword>
<feature type="chain" id="PRO_5040972463" evidence="1">
    <location>
        <begin position="20"/>
        <end position="399"/>
    </location>
</feature>
<dbReference type="GO" id="GO:0005524">
    <property type="term" value="F:ATP binding"/>
    <property type="evidence" value="ECO:0007669"/>
    <property type="project" value="InterPro"/>
</dbReference>
<feature type="non-terminal residue" evidence="3">
    <location>
        <position position="1"/>
    </location>
</feature>
<accession>A0A9W4TA77</accession>
<name>A0A9W4TA77_9GLOM</name>
<evidence type="ECO:0000313" key="4">
    <source>
        <dbReference type="Proteomes" id="UP001153678"/>
    </source>
</evidence>
<reference evidence="3" key="1">
    <citation type="submission" date="2022-08" db="EMBL/GenBank/DDBJ databases">
        <authorList>
            <person name="Kallberg Y."/>
            <person name="Tangrot J."/>
            <person name="Rosling A."/>
        </authorList>
    </citation>
    <scope>NUCLEOTIDE SEQUENCE</scope>
    <source>
        <strain evidence="3">Wild A</strain>
    </source>
</reference>
<feature type="domain" description="ATPase dynein-related AAA" evidence="2">
    <location>
        <begin position="317"/>
        <end position="384"/>
    </location>
</feature>